<dbReference type="PANTHER" id="PTHR11093">
    <property type="entry name" value="RUVB-RELATED REPTIN AND PONTIN"/>
    <property type="match status" value="1"/>
</dbReference>
<dbReference type="OrthoDB" id="10060499at2759"/>
<dbReference type="EMBL" id="HG714022">
    <property type="protein sequence ID" value="CDJ54187.1"/>
    <property type="molecule type" value="Genomic_DNA"/>
</dbReference>
<dbReference type="AlphaFoldDB" id="U6LV04"/>
<name>U6LV04_9EIME</name>
<keyword evidence="1 4" id="KW-0547">Nucleotide-binding</keyword>
<protein>
    <recommendedName>
        <fullName evidence="4">RuvB-like helicase</fullName>
        <ecNumber evidence="4">3.6.4.12</ecNumber>
    </recommendedName>
</protein>
<dbReference type="InterPro" id="IPR027238">
    <property type="entry name" value="RuvB-like"/>
</dbReference>
<dbReference type="Gene3D" id="3.40.50.300">
    <property type="entry name" value="P-loop containing nucleotide triphosphate hydrolases"/>
    <property type="match status" value="1"/>
</dbReference>
<dbReference type="EC" id="3.6.4.12" evidence="4"/>
<dbReference type="InterPro" id="IPR041048">
    <property type="entry name" value="RuvB-like_C"/>
</dbReference>
<evidence type="ECO:0000256" key="1">
    <source>
        <dbReference type="ARBA" id="ARBA00022741"/>
    </source>
</evidence>
<dbReference type="Pfam" id="PF17856">
    <property type="entry name" value="TIP49_C"/>
    <property type="match status" value="1"/>
</dbReference>
<dbReference type="GO" id="GO:0016887">
    <property type="term" value="F:ATP hydrolysis activity"/>
    <property type="evidence" value="ECO:0007669"/>
    <property type="project" value="RHEA"/>
</dbReference>
<accession>U6LV04</accession>
<comment type="similarity">
    <text evidence="4">Belongs to the RuvB family.</text>
</comment>
<dbReference type="Pfam" id="PF06068">
    <property type="entry name" value="TIP49"/>
    <property type="match status" value="1"/>
</dbReference>
<evidence type="ECO:0000313" key="8">
    <source>
        <dbReference type="Proteomes" id="UP000030750"/>
    </source>
</evidence>
<evidence type="ECO:0000259" key="6">
    <source>
        <dbReference type="Pfam" id="PF17856"/>
    </source>
</evidence>
<reference evidence="7" key="2">
    <citation type="submission" date="2013-10" db="EMBL/GenBank/DDBJ databases">
        <authorList>
            <person name="Aslett M."/>
        </authorList>
    </citation>
    <scope>NUCLEOTIDE SEQUENCE [LARGE SCALE GENOMIC DNA]</scope>
    <source>
        <strain evidence="7">Houghton</strain>
    </source>
</reference>
<keyword evidence="4" id="KW-0347">Helicase</keyword>
<sequence>MLDIECFSFLNRVLESPMSPIIIFATNRGVSTVRGTDSVEPHGMPVDLLDRLLIIKTQPYTISEVCSFNDPDLKNPVVQVIQLRAATERVSLSPGALEAIGAIGAQTSLRFALQLLEPCRLAAEARGSEIVEASDVADVDALFLDAKASALRLAEQAHRFPS</sequence>
<evidence type="ECO:0000256" key="2">
    <source>
        <dbReference type="ARBA" id="ARBA00022801"/>
    </source>
</evidence>
<comment type="catalytic activity">
    <reaction evidence="4">
        <text>ATP + H2O = ADP + phosphate + H(+)</text>
        <dbReference type="Rhea" id="RHEA:13065"/>
        <dbReference type="ChEBI" id="CHEBI:15377"/>
        <dbReference type="ChEBI" id="CHEBI:15378"/>
        <dbReference type="ChEBI" id="CHEBI:30616"/>
        <dbReference type="ChEBI" id="CHEBI:43474"/>
        <dbReference type="ChEBI" id="CHEBI:456216"/>
        <dbReference type="EC" id="3.6.4.12"/>
    </reaction>
</comment>
<dbReference type="InterPro" id="IPR010339">
    <property type="entry name" value="TIP49_P-loop"/>
</dbReference>
<dbReference type="SUPFAM" id="SSF52540">
    <property type="entry name" value="P-loop containing nucleoside triphosphate hydrolases"/>
    <property type="match status" value="1"/>
</dbReference>
<keyword evidence="4" id="KW-0804">Transcription</keyword>
<keyword evidence="4" id="KW-0805">Transcription regulation</keyword>
<dbReference type="VEuPathDB" id="ToxoDB:EBH_0084080"/>
<organism evidence="7 8">
    <name type="scientific">Eimeria brunetti</name>
    <dbReference type="NCBI Taxonomy" id="51314"/>
    <lineage>
        <taxon>Eukaryota</taxon>
        <taxon>Sar</taxon>
        <taxon>Alveolata</taxon>
        <taxon>Apicomplexa</taxon>
        <taxon>Conoidasida</taxon>
        <taxon>Coccidia</taxon>
        <taxon>Eucoccidiorida</taxon>
        <taxon>Eimeriorina</taxon>
        <taxon>Eimeriidae</taxon>
        <taxon>Eimeria</taxon>
    </lineage>
</organism>
<keyword evidence="2 4" id="KW-0378">Hydrolase</keyword>
<dbReference type="InterPro" id="IPR027417">
    <property type="entry name" value="P-loop_NTPase"/>
</dbReference>
<keyword evidence="3 4" id="KW-0067">ATP-binding</keyword>
<keyword evidence="8" id="KW-1185">Reference proteome</keyword>
<dbReference type="Gene3D" id="1.10.8.60">
    <property type="match status" value="1"/>
</dbReference>
<feature type="domain" description="RuvB-like AAA-lid" evidence="6">
    <location>
        <begin position="80"/>
        <end position="145"/>
    </location>
</feature>
<feature type="domain" description="TIP49 P-loop" evidence="5">
    <location>
        <begin position="1"/>
        <end position="61"/>
    </location>
</feature>
<evidence type="ECO:0000313" key="7">
    <source>
        <dbReference type="EMBL" id="CDJ54187.1"/>
    </source>
</evidence>
<gene>
    <name evidence="7" type="ORF">EBH_0084080</name>
</gene>
<reference evidence="7" key="1">
    <citation type="submission" date="2013-10" db="EMBL/GenBank/DDBJ databases">
        <title>Genomic analysis of the causative agents of coccidiosis in chickens.</title>
        <authorList>
            <person name="Reid A.J."/>
            <person name="Blake D."/>
            <person name="Billington K."/>
            <person name="Browne H."/>
            <person name="Dunn M."/>
            <person name="Hung S."/>
            <person name="Kawahara F."/>
            <person name="Miranda-Saavedra D."/>
            <person name="Mourier T."/>
            <person name="Nagra H."/>
            <person name="Otto T.D."/>
            <person name="Rawlings N."/>
            <person name="Sanchez A."/>
            <person name="Sanders M."/>
            <person name="Subramaniam C."/>
            <person name="Tay Y."/>
            <person name="Dear P."/>
            <person name="Doerig C."/>
            <person name="Gruber A."/>
            <person name="Parkinson J."/>
            <person name="Shirley M."/>
            <person name="Wan K.L."/>
            <person name="Berriman M."/>
            <person name="Tomley F."/>
            <person name="Pain A."/>
        </authorList>
    </citation>
    <scope>NUCLEOTIDE SEQUENCE [LARGE SCALE GENOMIC DNA]</scope>
    <source>
        <strain evidence="7">Houghton</strain>
    </source>
</reference>
<dbReference type="GO" id="GO:0003678">
    <property type="term" value="F:DNA helicase activity"/>
    <property type="evidence" value="ECO:0007669"/>
    <property type="project" value="UniProtKB-EC"/>
</dbReference>
<evidence type="ECO:0000256" key="3">
    <source>
        <dbReference type="ARBA" id="ARBA00022840"/>
    </source>
</evidence>
<proteinExistence type="inferred from homology"/>
<evidence type="ECO:0000259" key="5">
    <source>
        <dbReference type="Pfam" id="PF06068"/>
    </source>
</evidence>
<evidence type="ECO:0000256" key="4">
    <source>
        <dbReference type="RuleBase" id="RU363048"/>
    </source>
</evidence>
<dbReference type="Proteomes" id="UP000030750">
    <property type="component" value="Unassembled WGS sequence"/>
</dbReference>
<keyword evidence="4" id="KW-0539">Nucleus</keyword>
<dbReference type="GO" id="GO:0005524">
    <property type="term" value="F:ATP binding"/>
    <property type="evidence" value="ECO:0007669"/>
    <property type="project" value="UniProtKB-KW"/>
</dbReference>